<dbReference type="GO" id="GO:0043190">
    <property type="term" value="C:ATP-binding cassette (ABC) transporter complex"/>
    <property type="evidence" value="ECO:0007669"/>
    <property type="project" value="TreeGrafter"/>
</dbReference>
<evidence type="ECO:0000256" key="3">
    <source>
        <dbReference type="ARBA" id="ARBA00022692"/>
    </source>
</evidence>
<reference evidence="7 8" key="1">
    <citation type="submission" date="2019-03" db="EMBL/GenBank/DDBJ databases">
        <title>Genomic Encyclopedia of Type Strains, Phase IV (KMG-IV): sequencing the most valuable type-strain genomes for metagenomic binning, comparative biology and taxonomic classification.</title>
        <authorList>
            <person name="Goeker M."/>
        </authorList>
    </citation>
    <scope>NUCLEOTIDE SEQUENCE [LARGE SCALE GENOMIC DNA]</scope>
    <source>
        <strain evidence="7 8">DSM 14836</strain>
    </source>
</reference>
<evidence type="ECO:0000256" key="2">
    <source>
        <dbReference type="ARBA" id="ARBA00022475"/>
    </source>
</evidence>
<dbReference type="PANTHER" id="PTHR33529">
    <property type="entry name" value="SLR0882 PROTEIN-RELATED"/>
    <property type="match status" value="1"/>
</dbReference>
<proteinExistence type="predicted"/>
<dbReference type="InterPro" id="IPR005495">
    <property type="entry name" value="LptG/LptF_permease"/>
</dbReference>
<feature type="transmembrane region" description="Helical" evidence="6">
    <location>
        <begin position="392"/>
        <end position="412"/>
    </location>
</feature>
<gene>
    <name evidence="7" type="ORF">EV195_105112</name>
</gene>
<feature type="transmembrane region" description="Helical" evidence="6">
    <location>
        <begin position="37"/>
        <end position="60"/>
    </location>
</feature>
<evidence type="ECO:0000256" key="1">
    <source>
        <dbReference type="ARBA" id="ARBA00004651"/>
    </source>
</evidence>
<evidence type="ECO:0000256" key="6">
    <source>
        <dbReference type="SAM" id="Phobius"/>
    </source>
</evidence>
<evidence type="ECO:0000256" key="5">
    <source>
        <dbReference type="ARBA" id="ARBA00023136"/>
    </source>
</evidence>
<accession>A0A4R2NSY9</accession>
<dbReference type="PANTHER" id="PTHR33529:SF6">
    <property type="entry name" value="YJGP_YJGQ FAMILY PERMEASE"/>
    <property type="match status" value="1"/>
</dbReference>
<dbReference type="Proteomes" id="UP000294564">
    <property type="component" value="Unassembled WGS sequence"/>
</dbReference>
<name>A0A4R2NSY9_9FLAO</name>
<feature type="transmembrane region" description="Helical" evidence="6">
    <location>
        <begin position="6"/>
        <end position="25"/>
    </location>
</feature>
<comment type="caution">
    <text evidence="7">The sequence shown here is derived from an EMBL/GenBank/DDBJ whole genome shotgun (WGS) entry which is preliminary data.</text>
</comment>
<feature type="transmembrane region" description="Helical" evidence="6">
    <location>
        <begin position="72"/>
        <end position="95"/>
    </location>
</feature>
<keyword evidence="8" id="KW-1185">Reference proteome</keyword>
<evidence type="ECO:0000313" key="8">
    <source>
        <dbReference type="Proteomes" id="UP000294564"/>
    </source>
</evidence>
<keyword evidence="2" id="KW-1003">Cell membrane</keyword>
<evidence type="ECO:0000256" key="4">
    <source>
        <dbReference type="ARBA" id="ARBA00022989"/>
    </source>
</evidence>
<dbReference type="AlphaFoldDB" id="A0A4R2NSY9"/>
<dbReference type="GO" id="GO:0015920">
    <property type="term" value="P:lipopolysaccharide transport"/>
    <property type="evidence" value="ECO:0007669"/>
    <property type="project" value="TreeGrafter"/>
</dbReference>
<protein>
    <submittedName>
        <fullName evidence="7">Lipopolysaccharide export system permease protein</fullName>
    </submittedName>
</protein>
<keyword evidence="4 6" id="KW-1133">Transmembrane helix</keyword>
<dbReference type="Pfam" id="PF03739">
    <property type="entry name" value="LptF_LptG"/>
    <property type="match status" value="1"/>
</dbReference>
<feature type="transmembrane region" description="Helical" evidence="6">
    <location>
        <begin position="450"/>
        <end position="471"/>
    </location>
</feature>
<keyword evidence="5 6" id="KW-0472">Membrane</keyword>
<comment type="subcellular location">
    <subcellularLocation>
        <location evidence="1">Cell membrane</location>
        <topology evidence="1">Multi-pass membrane protein</topology>
    </subcellularLocation>
</comment>
<dbReference type="EMBL" id="SLXM01000005">
    <property type="protein sequence ID" value="TCP24681.1"/>
    <property type="molecule type" value="Genomic_DNA"/>
</dbReference>
<feature type="transmembrane region" description="Helical" evidence="6">
    <location>
        <begin position="419"/>
        <end position="438"/>
    </location>
</feature>
<evidence type="ECO:0000313" key="7">
    <source>
        <dbReference type="EMBL" id="TCP24681.1"/>
    </source>
</evidence>
<sequence>MLIAFWAINKTFVFITAKLITFVFVKRLDKYILKSFLIPFLATFFIILFVLVMQALWLAFDDLAGKGISIAIILKFLWYTTLIVAPQALPIGVLLSSIMTLGSLSENYEFAAAKSAGVSLQRMIRPLVFFAIIMSGLNFVFLNYVYPYAILKQINLKINIRKKQPALALVPGSFNADIPNYQIKFDEKYGEENNLLKNVLIYDLSAKKGNNKIISAKHGELISEEGSRYMTLKLNDGHFYEHHVNDKSAYKDRFRMKASYADFDEYILNIDISAFTDDRLDEINHTKNFNMLSLKQLKDTLPKLKNIYDEYVDSRAKSLYRNSEAEDLYRLPDSLINKKLSSTVLDNFEPLKQRDIINSAISKIDRTINNYSANKNSFKYRRKVLNLYDIEFYNRVAFSLSCLILFFIGAPLGSIIRKGGMGLPMILAIGIYVLYFFTNTFGRNMAEESTLSAIAGSWLAVCIMLPLALILTIRATQDKGLFDINSFFVRIKNFFIKIFPVKRKTS</sequence>
<keyword evidence="3 6" id="KW-0812">Transmembrane</keyword>
<feature type="transmembrane region" description="Helical" evidence="6">
    <location>
        <begin position="127"/>
        <end position="146"/>
    </location>
</feature>
<organism evidence="7 8">
    <name type="scientific">Tenacibaculum skagerrakense</name>
    <dbReference type="NCBI Taxonomy" id="186571"/>
    <lineage>
        <taxon>Bacteria</taxon>
        <taxon>Pseudomonadati</taxon>
        <taxon>Bacteroidota</taxon>
        <taxon>Flavobacteriia</taxon>
        <taxon>Flavobacteriales</taxon>
        <taxon>Flavobacteriaceae</taxon>
        <taxon>Tenacibaculum</taxon>
    </lineage>
</organism>